<name>A0A0K2V9P3_LEPSM</name>
<protein>
    <submittedName>
        <fullName evidence="1">Uncharacterized protein</fullName>
    </submittedName>
</protein>
<reference evidence="1" key="1">
    <citation type="submission" date="2014-05" db="EMBL/GenBank/DDBJ databases">
        <authorList>
            <person name="Chronopoulou M."/>
        </authorList>
    </citation>
    <scope>NUCLEOTIDE SEQUENCE</scope>
    <source>
        <tissue evidence="1">Whole organism</tissue>
    </source>
</reference>
<accession>A0A0K2V9P3</accession>
<dbReference type="EMBL" id="HACA01029501">
    <property type="protein sequence ID" value="CDW46862.1"/>
    <property type="molecule type" value="Transcribed_RNA"/>
</dbReference>
<organism evidence="1">
    <name type="scientific">Lepeophtheirus salmonis</name>
    <name type="common">Salmon louse</name>
    <name type="synonym">Caligus salmonis</name>
    <dbReference type="NCBI Taxonomy" id="72036"/>
    <lineage>
        <taxon>Eukaryota</taxon>
        <taxon>Metazoa</taxon>
        <taxon>Ecdysozoa</taxon>
        <taxon>Arthropoda</taxon>
        <taxon>Crustacea</taxon>
        <taxon>Multicrustacea</taxon>
        <taxon>Hexanauplia</taxon>
        <taxon>Copepoda</taxon>
        <taxon>Siphonostomatoida</taxon>
        <taxon>Caligidae</taxon>
        <taxon>Lepeophtheirus</taxon>
    </lineage>
</organism>
<proteinExistence type="predicted"/>
<evidence type="ECO:0000313" key="1">
    <source>
        <dbReference type="EMBL" id="CDW46862.1"/>
    </source>
</evidence>
<dbReference type="AlphaFoldDB" id="A0A0K2V9P3"/>
<sequence>MINYSRLHLESILDTQFGLEGFILRSTKGGL</sequence>